<dbReference type="EMBL" id="JBIACK010000009">
    <property type="protein sequence ID" value="MFE8702327.1"/>
    <property type="molecule type" value="Genomic_DNA"/>
</dbReference>
<protein>
    <recommendedName>
        <fullName evidence="6">Probable membrane transporter protein</fullName>
    </recommendedName>
</protein>
<evidence type="ECO:0000313" key="8">
    <source>
        <dbReference type="Proteomes" id="UP001601059"/>
    </source>
</evidence>
<evidence type="ECO:0000256" key="4">
    <source>
        <dbReference type="ARBA" id="ARBA00022989"/>
    </source>
</evidence>
<comment type="caution">
    <text evidence="7">The sequence shown here is derived from an EMBL/GenBank/DDBJ whole genome shotgun (WGS) entry which is preliminary data.</text>
</comment>
<keyword evidence="5 6" id="KW-0472">Membrane</keyword>
<feature type="transmembrane region" description="Helical" evidence="6">
    <location>
        <begin position="106"/>
        <end position="123"/>
    </location>
</feature>
<dbReference type="PANTHER" id="PTHR43701">
    <property type="entry name" value="MEMBRANE TRANSPORTER PROTEIN MJ0441-RELATED"/>
    <property type="match status" value="1"/>
</dbReference>
<feature type="transmembrane region" description="Helical" evidence="6">
    <location>
        <begin position="223"/>
        <end position="243"/>
    </location>
</feature>
<dbReference type="PANTHER" id="PTHR43701:SF2">
    <property type="entry name" value="MEMBRANE TRANSPORTER PROTEIN YJNA-RELATED"/>
    <property type="match status" value="1"/>
</dbReference>
<keyword evidence="8" id="KW-1185">Reference proteome</keyword>
<comment type="subcellular location">
    <subcellularLocation>
        <location evidence="6">Cell membrane</location>
        <topology evidence="6">Multi-pass membrane protein</topology>
    </subcellularLocation>
    <subcellularLocation>
        <location evidence="1">Membrane</location>
        <topology evidence="1">Multi-pass membrane protein</topology>
    </subcellularLocation>
</comment>
<feature type="transmembrane region" description="Helical" evidence="6">
    <location>
        <begin position="81"/>
        <end position="99"/>
    </location>
</feature>
<dbReference type="Pfam" id="PF01925">
    <property type="entry name" value="TauE"/>
    <property type="match status" value="1"/>
</dbReference>
<feature type="transmembrane region" description="Helical" evidence="6">
    <location>
        <begin position="187"/>
        <end position="211"/>
    </location>
</feature>
<feature type="transmembrane region" description="Helical" evidence="6">
    <location>
        <begin position="49"/>
        <end position="69"/>
    </location>
</feature>
<name>A0ABW6KDT0_9BACI</name>
<proteinExistence type="inferred from homology"/>
<accession>A0ABW6KDT0</accession>
<reference evidence="7 8" key="1">
    <citation type="submission" date="2024-08" db="EMBL/GenBank/DDBJ databases">
        <title>Two novel Cytobacillus novel species.</title>
        <authorList>
            <person name="Liu G."/>
        </authorList>
    </citation>
    <scope>NUCLEOTIDE SEQUENCE [LARGE SCALE GENOMIC DNA]</scope>
    <source>
        <strain evidence="7 8">FJAT-54145</strain>
    </source>
</reference>
<evidence type="ECO:0000256" key="5">
    <source>
        <dbReference type="ARBA" id="ARBA00023136"/>
    </source>
</evidence>
<evidence type="ECO:0000256" key="1">
    <source>
        <dbReference type="ARBA" id="ARBA00004141"/>
    </source>
</evidence>
<feature type="transmembrane region" description="Helical" evidence="6">
    <location>
        <begin position="255"/>
        <end position="272"/>
    </location>
</feature>
<keyword evidence="3 6" id="KW-0812">Transmembrane</keyword>
<keyword evidence="6" id="KW-1003">Cell membrane</keyword>
<evidence type="ECO:0000256" key="6">
    <source>
        <dbReference type="RuleBase" id="RU363041"/>
    </source>
</evidence>
<dbReference type="InterPro" id="IPR002781">
    <property type="entry name" value="TM_pro_TauE-like"/>
</dbReference>
<dbReference type="RefSeq" id="WP_389362296.1">
    <property type="nucleotide sequence ID" value="NZ_JBIACK010000009.1"/>
</dbReference>
<evidence type="ECO:0000256" key="3">
    <source>
        <dbReference type="ARBA" id="ARBA00022692"/>
    </source>
</evidence>
<comment type="similarity">
    <text evidence="2 6">Belongs to the 4-toluene sulfonate uptake permease (TSUP) (TC 2.A.102) family.</text>
</comment>
<gene>
    <name evidence="7" type="ORF">ACFYKX_17155</name>
</gene>
<keyword evidence="4 6" id="KW-1133">Transmembrane helix</keyword>
<organism evidence="7 8">
    <name type="scientific">Cytobacillus spartinae</name>
    <dbReference type="NCBI Taxonomy" id="3299023"/>
    <lineage>
        <taxon>Bacteria</taxon>
        <taxon>Bacillati</taxon>
        <taxon>Bacillota</taxon>
        <taxon>Bacilli</taxon>
        <taxon>Bacillales</taxon>
        <taxon>Bacillaceae</taxon>
        <taxon>Cytobacillus</taxon>
    </lineage>
</organism>
<evidence type="ECO:0000256" key="2">
    <source>
        <dbReference type="ARBA" id="ARBA00009142"/>
    </source>
</evidence>
<feature type="transmembrane region" description="Helical" evidence="6">
    <location>
        <begin position="6"/>
        <end position="37"/>
    </location>
</feature>
<dbReference type="InterPro" id="IPR051598">
    <property type="entry name" value="TSUP/Inactive_protease-like"/>
</dbReference>
<feature type="transmembrane region" description="Helical" evidence="6">
    <location>
        <begin position="152"/>
        <end position="175"/>
    </location>
</feature>
<sequence>MEWLVLILIGLSAGFLGALIGLGGGIIVVPALLFFGTYTSLLKGISPQVAVGTSLLIMIFTGLSSTLTYLKHKTVDYKSGLIFFIGSGPGGIVGAWVNQALNMKTFNIYFGIFMIVVSIILMIRNKLKPMPILKGKNIQRTFTDQSGKTYEYGYSLLLGLCIAFFVGFLSGIFGIGGGSLLVPAMILLFLFPPHVAVATSMFMIFLSAILSSVTHISFGNVDWAYAAALIPGAWIGARLGAVVNTKIKSDTVVQILRLILIFVGLRLIYQGIMG</sequence>
<dbReference type="Proteomes" id="UP001601059">
    <property type="component" value="Unassembled WGS sequence"/>
</dbReference>
<evidence type="ECO:0000313" key="7">
    <source>
        <dbReference type="EMBL" id="MFE8702327.1"/>
    </source>
</evidence>